<dbReference type="AlphaFoldDB" id="A0AAE0SZS9"/>
<dbReference type="Pfam" id="PF00651">
    <property type="entry name" value="BTB"/>
    <property type="match status" value="1"/>
</dbReference>
<reference evidence="2" key="2">
    <citation type="journal article" date="2021" name="Genome Biol. Evol.">
        <title>Developing a high-quality reference genome for a parasitic bivalve with doubly uniparental inheritance (Bivalvia: Unionida).</title>
        <authorList>
            <person name="Smith C.H."/>
        </authorList>
    </citation>
    <scope>NUCLEOTIDE SEQUENCE</scope>
    <source>
        <strain evidence="2">CHS0354</strain>
        <tissue evidence="2">Mantle</tissue>
    </source>
</reference>
<protein>
    <recommendedName>
        <fullName evidence="1">BTB domain-containing protein</fullName>
    </recommendedName>
</protein>
<dbReference type="SUPFAM" id="SSF54695">
    <property type="entry name" value="POZ domain"/>
    <property type="match status" value="1"/>
</dbReference>
<comment type="caution">
    <text evidence="2">The sequence shown here is derived from an EMBL/GenBank/DDBJ whole genome shotgun (WGS) entry which is preliminary data.</text>
</comment>
<sequence length="119" mass="13521">MASNCDKQSWARELLVKNVEPPELFKKSKATDITIMVGGKALHFAKFPLTQGSDVLAQMIENSADQSRLQLRDVAYNDMIMFLKCLHPKTFESITDKNLEPVTSVAHKFKHEAVPKRFE</sequence>
<dbReference type="InterPro" id="IPR011333">
    <property type="entry name" value="SKP1/BTB/POZ_sf"/>
</dbReference>
<evidence type="ECO:0000313" key="2">
    <source>
        <dbReference type="EMBL" id="KAK3600754.1"/>
    </source>
</evidence>
<organism evidence="2 3">
    <name type="scientific">Potamilus streckersoni</name>
    <dbReference type="NCBI Taxonomy" id="2493646"/>
    <lineage>
        <taxon>Eukaryota</taxon>
        <taxon>Metazoa</taxon>
        <taxon>Spiralia</taxon>
        <taxon>Lophotrochozoa</taxon>
        <taxon>Mollusca</taxon>
        <taxon>Bivalvia</taxon>
        <taxon>Autobranchia</taxon>
        <taxon>Heteroconchia</taxon>
        <taxon>Palaeoheterodonta</taxon>
        <taxon>Unionida</taxon>
        <taxon>Unionoidea</taxon>
        <taxon>Unionidae</taxon>
        <taxon>Ambleminae</taxon>
        <taxon>Lampsilini</taxon>
        <taxon>Potamilus</taxon>
    </lineage>
</organism>
<evidence type="ECO:0000259" key="1">
    <source>
        <dbReference type="Pfam" id="PF00651"/>
    </source>
</evidence>
<dbReference type="EMBL" id="JAEAOA010001046">
    <property type="protein sequence ID" value="KAK3600754.1"/>
    <property type="molecule type" value="Genomic_DNA"/>
</dbReference>
<proteinExistence type="predicted"/>
<dbReference type="Gene3D" id="3.30.710.10">
    <property type="entry name" value="Potassium Channel Kv1.1, Chain A"/>
    <property type="match status" value="1"/>
</dbReference>
<dbReference type="Proteomes" id="UP001195483">
    <property type="component" value="Unassembled WGS sequence"/>
</dbReference>
<evidence type="ECO:0000313" key="3">
    <source>
        <dbReference type="Proteomes" id="UP001195483"/>
    </source>
</evidence>
<accession>A0AAE0SZS9</accession>
<keyword evidence="3" id="KW-1185">Reference proteome</keyword>
<feature type="domain" description="BTB" evidence="1">
    <location>
        <begin position="23"/>
        <end position="114"/>
    </location>
</feature>
<name>A0AAE0SZS9_9BIVA</name>
<dbReference type="CDD" id="cd18186">
    <property type="entry name" value="BTB_POZ_ZBTB_KLHL-like"/>
    <property type="match status" value="1"/>
</dbReference>
<reference evidence="2" key="1">
    <citation type="journal article" date="2021" name="Genome Biol. Evol.">
        <title>A High-Quality Reference Genome for a Parasitic Bivalve with Doubly Uniparental Inheritance (Bivalvia: Unionida).</title>
        <authorList>
            <person name="Smith C.H."/>
        </authorList>
    </citation>
    <scope>NUCLEOTIDE SEQUENCE</scope>
    <source>
        <strain evidence="2">CHS0354</strain>
    </source>
</reference>
<dbReference type="InterPro" id="IPR000210">
    <property type="entry name" value="BTB/POZ_dom"/>
</dbReference>
<reference evidence="2" key="3">
    <citation type="submission" date="2023-05" db="EMBL/GenBank/DDBJ databases">
        <authorList>
            <person name="Smith C.H."/>
        </authorList>
    </citation>
    <scope>NUCLEOTIDE SEQUENCE</scope>
    <source>
        <strain evidence="2">CHS0354</strain>
        <tissue evidence="2">Mantle</tissue>
    </source>
</reference>
<gene>
    <name evidence="2" type="ORF">CHS0354_017047</name>
</gene>